<accession>W6VD19</accession>
<dbReference type="KEGG" id="egl:EGR_00098"/>
<name>W6VD19_ECHGR</name>
<sequence length="109" mass="12299">MVKTFGSPRLSYFVQELHCFHKVTDLRDEGSTSWLVAESRFLQAKRLRVLAFVLNCCGIVLTMCGIILLLMYFGTKPEQRTSILDVIASFTQCKTAFHPALARTPTPQS</sequence>
<comment type="caution">
    <text evidence="2">The sequence shown here is derived from an EMBL/GenBank/DDBJ whole genome shotgun (WGS) entry which is preliminary data.</text>
</comment>
<dbReference type="AlphaFoldDB" id="W6VD19"/>
<keyword evidence="3" id="KW-1185">Reference proteome</keyword>
<protein>
    <submittedName>
        <fullName evidence="2">Uncharacterized protein</fullName>
    </submittedName>
</protein>
<dbReference type="OrthoDB" id="6258307at2759"/>
<keyword evidence="1" id="KW-0472">Membrane</keyword>
<dbReference type="GeneID" id="36335813"/>
<dbReference type="RefSeq" id="XP_024356025.1">
    <property type="nucleotide sequence ID" value="XM_024489347.1"/>
</dbReference>
<dbReference type="CTD" id="36335813"/>
<gene>
    <name evidence="2" type="ORF">EGR_00098</name>
</gene>
<feature type="transmembrane region" description="Helical" evidence="1">
    <location>
        <begin position="49"/>
        <end position="73"/>
    </location>
</feature>
<proteinExistence type="predicted"/>
<dbReference type="EMBL" id="APAU02000001">
    <property type="protein sequence ID" value="EUB64829.1"/>
    <property type="molecule type" value="Genomic_DNA"/>
</dbReference>
<dbReference type="Proteomes" id="UP000019149">
    <property type="component" value="Unassembled WGS sequence"/>
</dbReference>
<keyword evidence="1" id="KW-0812">Transmembrane</keyword>
<reference evidence="2 3" key="1">
    <citation type="journal article" date="2013" name="Nat. Genet.">
        <title>The genome of the hydatid tapeworm Echinococcus granulosus.</title>
        <authorList>
            <person name="Zheng H."/>
            <person name="Zhang W."/>
            <person name="Zhang L."/>
            <person name="Zhang Z."/>
            <person name="Li J."/>
            <person name="Lu G."/>
            <person name="Zhu Y."/>
            <person name="Wang Y."/>
            <person name="Huang Y."/>
            <person name="Liu J."/>
            <person name="Kang H."/>
            <person name="Chen J."/>
            <person name="Wang L."/>
            <person name="Chen A."/>
            <person name="Yu S."/>
            <person name="Gao Z."/>
            <person name="Jin L."/>
            <person name="Gu W."/>
            <person name="Wang Z."/>
            <person name="Zhao L."/>
            <person name="Shi B."/>
            <person name="Wen H."/>
            <person name="Lin R."/>
            <person name="Jones M.K."/>
            <person name="Brejova B."/>
            <person name="Vinar T."/>
            <person name="Zhao G."/>
            <person name="McManus D.P."/>
            <person name="Chen Z."/>
            <person name="Zhou Y."/>
            <person name="Wang S."/>
        </authorList>
    </citation>
    <scope>NUCLEOTIDE SEQUENCE [LARGE SCALE GENOMIC DNA]</scope>
</reference>
<evidence type="ECO:0000313" key="2">
    <source>
        <dbReference type="EMBL" id="EUB64829.1"/>
    </source>
</evidence>
<evidence type="ECO:0000256" key="1">
    <source>
        <dbReference type="SAM" id="Phobius"/>
    </source>
</evidence>
<organism evidence="2 3">
    <name type="scientific">Echinococcus granulosus</name>
    <name type="common">Hydatid tapeworm</name>
    <dbReference type="NCBI Taxonomy" id="6210"/>
    <lineage>
        <taxon>Eukaryota</taxon>
        <taxon>Metazoa</taxon>
        <taxon>Spiralia</taxon>
        <taxon>Lophotrochozoa</taxon>
        <taxon>Platyhelminthes</taxon>
        <taxon>Cestoda</taxon>
        <taxon>Eucestoda</taxon>
        <taxon>Cyclophyllidea</taxon>
        <taxon>Taeniidae</taxon>
        <taxon>Echinococcus</taxon>
        <taxon>Echinococcus granulosus group</taxon>
    </lineage>
</organism>
<keyword evidence="1" id="KW-1133">Transmembrane helix</keyword>
<evidence type="ECO:0000313" key="3">
    <source>
        <dbReference type="Proteomes" id="UP000019149"/>
    </source>
</evidence>